<dbReference type="InterPro" id="IPR003676">
    <property type="entry name" value="SAUR_fam"/>
</dbReference>
<dbReference type="EMBL" id="JACBKZ010000004">
    <property type="protein sequence ID" value="KAF5951564.1"/>
    <property type="molecule type" value="Genomic_DNA"/>
</dbReference>
<comment type="similarity">
    <text evidence="1">Belongs to the ARG7 family.</text>
</comment>
<sequence>MARKWQKFAAMRTKRISFHRNVDTASNCSTSFVADKGHFVVYSADQKRFMIPLAYLNKEITRELFKLSEAEFGLPMDGPITLPCDSIFMEYIVSLIQRGVVKDLEKALLIRKRITFSRTTGGVDNAESCNTSTVDKGHFAVYTADQKCFVIPLVYLNNDIFRVLLKMSEEEYGLPRDGPITLPCDAVFMDYAVSLIRRHAAKDLERELLTTITSGCCLSSSYLQERLTDQQLLVSSF</sequence>
<reference evidence="2 3" key="2">
    <citation type="submission" date="2020-07" db="EMBL/GenBank/DDBJ databases">
        <title>Genome assembly of wild tea tree DASZ reveals pedigree and selection history of tea varieties.</title>
        <authorList>
            <person name="Zhang W."/>
        </authorList>
    </citation>
    <scope>NUCLEOTIDE SEQUENCE [LARGE SCALE GENOMIC DNA]</scope>
    <source>
        <strain evidence="3">cv. G240</strain>
        <tissue evidence="2">Leaf</tissue>
    </source>
</reference>
<organism evidence="2 3">
    <name type="scientific">Camellia sinensis</name>
    <name type="common">Tea plant</name>
    <name type="synonym">Thea sinensis</name>
    <dbReference type="NCBI Taxonomy" id="4442"/>
    <lineage>
        <taxon>Eukaryota</taxon>
        <taxon>Viridiplantae</taxon>
        <taxon>Streptophyta</taxon>
        <taxon>Embryophyta</taxon>
        <taxon>Tracheophyta</taxon>
        <taxon>Spermatophyta</taxon>
        <taxon>Magnoliopsida</taxon>
        <taxon>eudicotyledons</taxon>
        <taxon>Gunneridae</taxon>
        <taxon>Pentapetalae</taxon>
        <taxon>asterids</taxon>
        <taxon>Ericales</taxon>
        <taxon>Theaceae</taxon>
        <taxon>Camellia</taxon>
    </lineage>
</organism>
<name>A0A7J7HHV5_CAMSI</name>
<dbReference type="PANTHER" id="PTHR31175:SF82">
    <property type="entry name" value="AUXIN-RESPONSIVE PROTEIN SAUR65"/>
    <property type="match status" value="1"/>
</dbReference>
<dbReference type="Pfam" id="PF02519">
    <property type="entry name" value="Auxin_inducible"/>
    <property type="match status" value="2"/>
</dbReference>
<proteinExistence type="inferred from homology"/>
<evidence type="ECO:0000313" key="2">
    <source>
        <dbReference type="EMBL" id="KAF5951564.1"/>
    </source>
</evidence>
<gene>
    <name evidence="2" type="ORF">HYC85_009508</name>
</gene>
<dbReference type="AlphaFoldDB" id="A0A7J7HHV5"/>
<evidence type="ECO:0000256" key="1">
    <source>
        <dbReference type="ARBA" id="ARBA00006974"/>
    </source>
</evidence>
<dbReference type="Proteomes" id="UP000593564">
    <property type="component" value="Unassembled WGS sequence"/>
</dbReference>
<dbReference type="GO" id="GO:0009733">
    <property type="term" value="P:response to auxin"/>
    <property type="evidence" value="ECO:0007669"/>
    <property type="project" value="InterPro"/>
</dbReference>
<protein>
    <submittedName>
        <fullName evidence="2">Uncharacterized protein</fullName>
    </submittedName>
</protein>
<reference evidence="3" key="1">
    <citation type="journal article" date="2020" name="Nat. Commun.">
        <title>Genome assembly of wild tea tree DASZ reveals pedigree and selection history of tea varieties.</title>
        <authorList>
            <person name="Zhang W."/>
            <person name="Zhang Y."/>
            <person name="Qiu H."/>
            <person name="Guo Y."/>
            <person name="Wan H."/>
            <person name="Zhang X."/>
            <person name="Scossa F."/>
            <person name="Alseekh S."/>
            <person name="Zhang Q."/>
            <person name="Wang P."/>
            <person name="Xu L."/>
            <person name="Schmidt M.H."/>
            <person name="Jia X."/>
            <person name="Li D."/>
            <person name="Zhu A."/>
            <person name="Guo F."/>
            <person name="Chen W."/>
            <person name="Ni D."/>
            <person name="Usadel B."/>
            <person name="Fernie A.R."/>
            <person name="Wen W."/>
        </authorList>
    </citation>
    <scope>NUCLEOTIDE SEQUENCE [LARGE SCALE GENOMIC DNA]</scope>
    <source>
        <strain evidence="3">cv. G240</strain>
    </source>
</reference>
<keyword evidence="3" id="KW-1185">Reference proteome</keyword>
<dbReference type="PANTHER" id="PTHR31175">
    <property type="entry name" value="AUXIN-RESPONSIVE FAMILY PROTEIN"/>
    <property type="match status" value="1"/>
</dbReference>
<evidence type="ECO:0000313" key="3">
    <source>
        <dbReference type="Proteomes" id="UP000593564"/>
    </source>
</evidence>
<accession>A0A7J7HHV5</accession>
<comment type="caution">
    <text evidence="2">The sequence shown here is derived from an EMBL/GenBank/DDBJ whole genome shotgun (WGS) entry which is preliminary data.</text>
</comment>